<proteinExistence type="predicted"/>
<evidence type="ECO:0000313" key="1">
    <source>
        <dbReference type="EMBL" id="EAL7595497.1"/>
    </source>
</evidence>
<protein>
    <submittedName>
        <fullName evidence="1">Uncharacterized protein</fullName>
    </submittedName>
</protein>
<accession>A0AAD2LP78</accession>
<organism evidence="1 2">
    <name type="scientific">Campylobacter jejuni</name>
    <dbReference type="NCBI Taxonomy" id="197"/>
    <lineage>
        <taxon>Bacteria</taxon>
        <taxon>Pseudomonadati</taxon>
        <taxon>Campylobacterota</taxon>
        <taxon>Epsilonproteobacteria</taxon>
        <taxon>Campylobacterales</taxon>
        <taxon>Campylobacteraceae</taxon>
        <taxon>Campylobacter</taxon>
    </lineage>
</organism>
<comment type="caution">
    <text evidence="1">The sequence shown here is derived from an EMBL/GenBank/DDBJ whole genome shotgun (WGS) entry which is preliminary data.</text>
</comment>
<sequence length="85" mass="9819">MLFYLYREGKIFVASNKELLQPTIEHTPVLNAYKTNGNYNFFSYKLNKEERLGICTDIFNYIACTTESADVINKPIIKAAYKLSL</sequence>
<dbReference type="EMBL" id="AACQYW010000021">
    <property type="protein sequence ID" value="EAL7595497.1"/>
    <property type="molecule type" value="Genomic_DNA"/>
</dbReference>
<evidence type="ECO:0000313" key="2">
    <source>
        <dbReference type="Proteomes" id="UP000343544"/>
    </source>
</evidence>
<name>A0AAD2LP78_CAMJU</name>
<gene>
    <name evidence="1" type="ORF">DVI03_07760</name>
</gene>
<dbReference type="AlphaFoldDB" id="A0AAD2LP78"/>
<dbReference type="Proteomes" id="UP000343544">
    <property type="component" value="Unassembled WGS sequence"/>
</dbReference>
<reference evidence="1 2" key="1">
    <citation type="submission" date="2018-07" db="EMBL/GenBank/DDBJ databases">
        <authorList>
            <consortium name="PulseNet: The National Subtyping Network for Foodborne Disease Surveillance"/>
            <person name="Tarr C.L."/>
            <person name="Trees E."/>
            <person name="Katz L.S."/>
            <person name="Carleton-Romer H.A."/>
            <person name="Stroika S."/>
            <person name="Kucerova Z."/>
            <person name="Roache K.F."/>
            <person name="Sabol A.L."/>
            <person name="Besser J."/>
            <person name="Gerner-Smidt P."/>
        </authorList>
    </citation>
    <scope>NUCLEOTIDE SEQUENCE [LARGE SCALE GENOMIC DNA]</scope>
    <source>
        <strain evidence="1 2">PNUSAC005307</strain>
    </source>
</reference>